<dbReference type="OrthoDB" id="2286203at2759"/>
<keyword evidence="4 7" id="KW-0175">Coiled coil</keyword>
<dbReference type="InParanoid" id="A0A1C7NKP3"/>
<gene>
    <name evidence="9" type="ORF">A0J61_02251</name>
</gene>
<name>A0A1C7NKP3_9FUNG</name>
<dbReference type="GO" id="GO:0005634">
    <property type="term" value="C:nucleus"/>
    <property type="evidence" value="ECO:0007669"/>
    <property type="project" value="UniProtKB-SubCell"/>
</dbReference>
<proteinExistence type="inferred from homology"/>
<comment type="caution">
    <text evidence="9">The sequence shown here is derived from an EMBL/GenBank/DDBJ whole genome shotgun (WGS) entry which is preliminary data.</text>
</comment>
<dbReference type="EMBL" id="LUGH01000082">
    <property type="protein sequence ID" value="OBZ89707.1"/>
    <property type="molecule type" value="Genomic_DNA"/>
</dbReference>
<feature type="region of interest" description="Disordered" evidence="8">
    <location>
        <begin position="119"/>
        <end position="145"/>
    </location>
</feature>
<dbReference type="AlphaFoldDB" id="A0A1C7NKP3"/>
<protein>
    <submittedName>
        <fullName evidence="9">Uncharacterized protein</fullName>
    </submittedName>
</protein>
<organism evidence="9 10">
    <name type="scientific">Choanephora cucurbitarum</name>
    <dbReference type="NCBI Taxonomy" id="101091"/>
    <lineage>
        <taxon>Eukaryota</taxon>
        <taxon>Fungi</taxon>
        <taxon>Fungi incertae sedis</taxon>
        <taxon>Mucoromycota</taxon>
        <taxon>Mucoromycotina</taxon>
        <taxon>Mucoromycetes</taxon>
        <taxon>Mucorales</taxon>
        <taxon>Mucorineae</taxon>
        <taxon>Choanephoraceae</taxon>
        <taxon>Choanephoroideae</taxon>
        <taxon>Choanephora</taxon>
    </lineage>
</organism>
<evidence type="ECO:0000256" key="2">
    <source>
        <dbReference type="ARBA" id="ARBA00005571"/>
    </source>
</evidence>
<evidence type="ECO:0000256" key="7">
    <source>
        <dbReference type="SAM" id="Coils"/>
    </source>
</evidence>
<accession>A0A1C7NKP3</accession>
<reference evidence="9 10" key="1">
    <citation type="submission" date="2016-03" db="EMBL/GenBank/DDBJ databases">
        <title>Choanephora cucurbitarum.</title>
        <authorList>
            <person name="Min B."/>
            <person name="Park H."/>
            <person name="Park J.-H."/>
            <person name="Shin H.-D."/>
            <person name="Choi I.-G."/>
        </authorList>
    </citation>
    <scope>NUCLEOTIDE SEQUENCE [LARGE SCALE GENOMIC DNA]</scope>
    <source>
        <strain evidence="9 10">KUS-F28377</strain>
    </source>
</reference>
<evidence type="ECO:0000313" key="9">
    <source>
        <dbReference type="EMBL" id="OBZ89707.1"/>
    </source>
</evidence>
<feature type="coiled-coil region" evidence="7">
    <location>
        <begin position="39"/>
        <end position="99"/>
    </location>
</feature>
<keyword evidence="6" id="KW-0539">Nucleus</keyword>
<evidence type="ECO:0000256" key="1">
    <source>
        <dbReference type="ARBA" id="ARBA00004123"/>
    </source>
</evidence>
<keyword evidence="5" id="KW-0804">Transcription</keyword>
<evidence type="ECO:0000256" key="3">
    <source>
        <dbReference type="ARBA" id="ARBA00023015"/>
    </source>
</evidence>
<keyword evidence="3" id="KW-0805">Transcription regulation</keyword>
<dbReference type="Pfam" id="PF11594">
    <property type="entry name" value="Med28"/>
    <property type="match status" value="1"/>
</dbReference>
<comment type="similarity">
    <text evidence="2">Belongs to the Mediator complex subunit 28 family.</text>
</comment>
<evidence type="ECO:0000256" key="6">
    <source>
        <dbReference type="ARBA" id="ARBA00023242"/>
    </source>
</evidence>
<dbReference type="InterPro" id="IPR021640">
    <property type="entry name" value="Mediator_Med28"/>
</dbReference>
<evidence type="ECO:0000256" key="8">
    <source>
        <dbReference type="SAM" id="MobiDB-lite"/>
    </source>
</evidence>
<evidence type="ECO:0000256" key="4">
    <source>
        <dbReference type="ARBA" id="ARBA00023054"/>
    </source>
</evidence>
<evidence type="ECO:0000256" key="5">
    <source>
        <dbReference type="ARBA" id="ARBA00023163"/>
    </source>
</evidence>
<sequence>MSLASLTLQLSKTFDGCLESILSDTQLKEDNQRALDQHLVTLKSSLLELEDKLKEMRVKALQNEDFSMHESNRLLRKDIDIKKETISNYVAKLDAWEKEIPLLQESSKKALAVRSDGYDFDSDLSHMPEKDQMDEDDEDVEFEEV</sequence>
<dbReference type="Proteomes" id="UP000093000">
    <property type="component" value="Unassembled WGS sequence"/>
</dbReference>
<feature type="compositionally biased region" description="Acidic residues" evidence="8">
    <location>
        <begin position="132"/>
        <end position="145"/>
    </location>
</feature>
<comment type="subcellular location">
    <subcellularLocation>
        <location evidence="1">Nucleus</location>
    </subcellularLocation>
</comment>
<keyword evidence="10" id="KW-1185">Reference proteome</keyword>
<evidence type="ECO:0000313" key="10">
    <source>
        <dbReference type="Proteomes" id="UP000093000"/>
    </source>
</evidence>